<dbReference type="Proteomes" id="UP001066276">
    <property type="component" value="Chromosome 8"/>
</dbReference>
<dbReference type="AlphaFoldDB" id="A0AAV7NGR0"/>
<accession>A0AAV7NGR0</accession>
<evidence type="ECO:0000313" key="2">
    <source>
        <dbReference type="EMBL" id="KAJ1114704.1"/>
    </source>
</evidence>
<name>A0AAV7NGR0_PLEWA</name>
<sequence>MAGVSAVTAQPRGARAAPSSEEKEEESGDPPARERSTKRIRERTRPGEVCLKSRSCPTLRTQPVRGCDRARCTRGGAVIGPCDAACDLWHNATSRTKRTMYQQRCSARSMCRNM</sequence>
<proteinExistence type="predicted"/>
<reference evidence="2" key="1">
    <citation type="journal article" date="2022" name="bioRxiv">
        <title>Sequencing and chromosome-scale assembly of the giantPleurodeles waltlgenome.</title>
        <authorList>
            <person name="Brown T."/>
            <person name="Elewa A."/>
            <person name="Iarovenko S."/>
            <person name="Subramanian E."/>
            <person name="Araus A.J."/>
            <person name="Petzold A."/>
            <person name="Susuki M."/>
            <person name="Suzuki K.-i.T."/>
            <person name="Hayashi T."/>
            <person name="Toyoda A."/>
            <person name="Oliveira C."/>
            <person name="Osipova E."/>
            <person name="Leigh N.D."/>
            <person name="Simon A."/>
            <person name="Yun M.H."/>
        </authorList>
    </citation>
    <scope>NUCLEOTIDE SEQUENCE</scope>
    <source>
        <strain evidence="2">20211129_DDA</strain>
        <tissue evidence="2">Liver</tissue>
    </source>
</reference>
<comment type="caution">
    <text evidence="2">The sequence shown here is derived from an EMBL/GenBank/DDBJ whole genome shotgun (WGS) entry which is preliminary data.</text>
</comment>
<feature type="compositionally biased region" description="Basic and acidic residues" evidence="1">
    <location>
        <begin position="31"/>
        <end position="46"/>
    </location>
</feature>
<feature type="region of interest" description="Disordered" evidence="1">
    <location>
        <begin position="1"/>
        <end position="46"/>
    </location>
</feature>
<organism evidence="2 3">
    <name type="scientific">Pleurodeles waltl</name>
    <name type="common">Iberian ribbed newt</name>
    <dbReference type="NCBI Taxonomy" id="8319"/>
    <lineage>
        <taxon>Eukaryota</taxon>
        <taxon>Metazoa</taxon>
        <taxon>Chordata</taxon>
        <taxon>Craniata</taxon>
        <taxon>Vertebrata</taxon>
        <taxon>Euteleostomi</taxon>
        <taxon>Amphibia</taxon>
        <taxon>Batrachia</taxon>
        <taxon>Caudata</taxon>
        <taxon>Salamandroidea</taxon>
        <taxon>Salamandridae</taxon>
        <taxon>Pleurodelinae</taxon>
        <taxon>Pleurodeles</taxon>
    </lineage>
</organism>
<evidence type="ECO:0000313" key="3">
    <source>
        <dbReference type="Proteomes" id="UP001066276"/>
    </source>
</evidence>
<protein>
    <submittedName>
        <fullName evidence="2">Uncharacterized protein</fullName>
    </submittedName>
</protein>
<gene>
    <name evidence="2" type="ORF">NDU88_002935</name>
</gene>
<keyword evidence="3" id="KW-1185">Reference proteome</keyword>
<dbReference type="EMBL" id="JANPWB010000012">
    <property type="protein sequence ID" value="KAJ1114704.1"/>
    <property type="molecule type" value="Genomic_DNA"/>
</dbReference>
<evidence type="ECO:0000256" key="1">
    <source>
        <dbReference type="SAM" id="MobiDB-lite"/>
    </source>
</evidence>